<dbReference type="InterPro" id="IPR045504">
    <property type="entry name" value="DUF6487"/>
</dbReference>
<evidence type="ECO:0000313" key="2">
    <source>
        <dbReference type="EMBL" id="HIR54562.1"/>
    </source>
</evidence>
<organism evidence="2 3">
    <name type="scientific">Candidatus Scatomorpha intestinigallinarum</name>
    <dbReference type="NCBI Taxonomy" id="2840923"/>
    <lineage>
        <taxon>Bacteria</taxon>
        <taxon>Bacillati</taxon>
        <taxon>Bacillota</taxon>
        <taxon>Clostridia</taxon>
        <taxon>Eubacteriales</taxon>
        <taxon>Candidatus Scatomorpha</taxon>
    </lineage>
</organism>
<comment type="caution">
    <text evidence="2">The sequence shown here is derived from an EMBL/GenBank/DDBJ whole genome shotgun (WGS) entry which is preliminary data.</text>
</comment>
<accession>A0A9D1IYQ3</accession>
<dbReference type="Proteomes" id="UP000824238">
    <property type="component" value="Unassembled WGS sequence"/>
</dbReference>
<dbReference type="EMBL" id="DVHH01000078">
    <property type="protein sequence ID" value="HIR54562.1"/>
    <property type="molecule type" value="Genomic_DNA"/>
</dbReference>
<reference evidence="2" key="1">
    <citation type="submission" date="2020-10" db="EMBL/GenBank/DDBJ databases">
        <authorList>
            <person name="Gilroy R."/>
        </authorList>
    </citation>
    <scope>NUCLEOTIDE SEQUENCE</scope>
    <source>
        <strain evidence="2">ChiGjej3B3-7149</strain>
    </source>
</reference>
<name>A0A9D1IYQ3_9FIRM</name>
<dbReference type="AlphaFoldDB" id="A0A9D1IYQ3"/>
<sequence>MNCPYCGRPAEDGYIYCGHKSGSILWYPEGADYAVIYTKKNIARHGGVELVKSSSMFDEAATMNVSLCRACGKGFFDLKSEIEQSE</sequence>
<reference evidence="2" key="2">
    <citation type="journal article" date="2021" name="PeerJ">
        <title>Extensive microbial diversity within the chicken gut microbiome revealed by metagenomics and culture.</title>
        <authorList>
            <person name="Gilroy R."/>
            <person name="Ravi A."/>
            <person name="Getino M."/>
            <person name="Pursley I."/>
            <person name="Horton D.L."/>
            <person name="Alikhan N.F."/>
            <person name="Baker D."/>
            <person name="Gharbi K."/>
            <person name="Hall N."/>
            <person name="Watson M."/>
            <person name="Adriaenssens E.M."/>
            <person name="Foster-Nyarko E."/>
            <person name="Jarju S."/>
            <person name="Secka A."/>
            <person name="Antonio M."/>
            <person name="Oren A."/>
            <person name="Chaudhuri R.R."/>
            <person name="La Ragione R."/>
            <person name="Hildebrand F."/>
            <person name="Pallen M.J."/>
        </authorList>
    </citation>
    <scope>NUCLEOTIDE SEQUENCE</scope>
    <source>
        <strain evidence="2">ChiGjej3B3-7149</strain>
    </source>
</reference>
<proteinExistence type="predicted"/>
<protein>
    <recommendedName>
        <fullName evidence="1">DUF6487 domain-containing protein</fullName>
    </recommendedName>
</protein>
<evidence type="ECO:0000259" key="1">
    <source>
        <dbReference type="Pfam" id="PF20097"/>
    </source>
</evidence>
<evidence type="ECO:0000313" key="3">
    <source>
        <dbReference type="Proteomes" id="UP000824238"/>
    </source>
</evidence>
<gene>
    <name evidence="2" type="ORF">IAD36_03030</name>
</gene>
<dbReference type="Pfam" id="PF20097">
    <property type="entry name" value="DUF6487"/>
    <property type="match status" value="1"/>
</dbReference>
<feature type="domain" description="DUF6487" evidence="1">
    <location>
        <begin position="3"/>
        <end position="79"/>
    </location>
</feature>